<dbReference type="Proteomes" id="UP001597013">
    <property type="component" value="Unassembled WGS sequence"/>
</dbReference>
<evidence type="ECO:0000313" key="4">
    <source>
        <dbReference type="EMBL" id="MFD1063904.1"/>
    </source>
</evidence>
<feature type="domain" description="NADH:flavin oxidoreductase/NADH oxidase N-terminal" evidence="3">
    <location>
        <begin position="6"/>
        <end position="319"/>
    </location>
</feature>
<dbReference type="InterPro" id="IPR013785">
    <property type="entry name" value="Aldolase_TIM"/>
</dbReference>
<dbReference type="Pfam" id="PF00724">
    <property type="entry name" value="Oxidored_FMN"/>
    <property type="match status" value="1"/>
</dbReference>
<evidence type="ECO:0000256" key="1">
    <source>
        <dbReference type="ARBA" id="ARBA00022630"/>
    </source>
</evidence>
<keyword evidence="2" id="KW-0560">Oxidoreductase</keyword>
<keyword evidence="5" id="KW-1185">Reference proteome</keyword>
<dbReference type="SUPFAM" id="SSF51395">
    <property type="entry name" value="FMN-linked oxidoreductases"/>
    <property type="match status" value="1"/>
</dbReference>
<comment type="caution">
    <text evidence="4">The sequence shown here is derived from an EMBL/GenBank/DDBJ whole genome shotgun (WGS) entry which is preliminary data.</text>
</comment>
<evidence type="ECO:0000256" key="2">
    <source>
        <dbReference type="ARBA" id="ARBA00023002"/>
    </source>
</evidence>
<evidence type="ECO:0000259" key="3">
    <source>
        <dbReference type="Pfam" id="PF00724"/>
    </source>
</evidence>
<dbReference type="EMBL" id="JBHTJL010000016">
    <property type="protein sequence ID" value="MFD1063904.1"/>
    <property type="molecule type" value="Genomic_DNA"/>
</dbReference>
<dbReference type="RefSeq" id="WP_386131583.1">
    <property type="nucleotide sequence ID" value="NZ_JBHTJL010000016.1"/>
</dbReference>
<organism evidence="4 5">
    <name type="scientific">Winogradskyella litorisediminis</name>
    <dbReference type="NCBI Taxonomy" id="1156618"/>
    <lineage>
        <taxon>Bacteria</taxon>
        <taxon>Pseudomonadati</taxon>
        <taxon>Bacteroidota</taxon>
        <taxon>Flavobacteriia</taxon>
        <taxon>Flavobacteriales</taxon>
        <taxon>Flavobacteriaceae</taxon>
        <taxon>Winogradskyella</taxon>
    </lineage>
</organism>
<dbReference type="CDD" id="cd02803">
    <property type="entry name" value="OYE_like_FMN_family"/>
    <property type="match status" value="1"/>
</dbReference>
<keyword evidence="1" id="KW-0285">Flavoprotein</keyword>
<dbReference type="Gene3D" id="3.20.20.70">
    <property type="entry name" value="Aldolase class I"/>
    <property type="match status" value="1"/>
</dbReference>
<reference evidence="5" key="1">
    <citation type="journal article" date="2019" name="Int. J. Syst. Evol. Microbiol.">
        <title>The Global Catalogue of Microorganisms (GCM) 10K type strain sequencing project: providing services to taxonomists for standard genome sequencing and annotation.</title>
        <authorList>
            <consortium name="The Broad Institute Genomics Platform"/>
            <consortium name="The Broad Institute Genome Sequencing Center for Infectious Disease"/>
            <person name="Wu L."/>
            <person name="Ma J."/>
        </authorList>
    </citation>
    <scope>NUCLEOTIDE SEQUENCE [LARGE SCALE GENOMIC DNA]</scope>
    <source>
        <strain evidence="5">CCUG 62215</strain>
    </source>
</reference>
<protein>
    <submittedName>
        <fullName evidence="4">NADH:flavin oxidoreductase</fullName>
    </submittedName>
</protein>
<name>A0ABW3N895_9FLAO</name>
<dbReference type="InterPro" id="IPR001155">
    <property type="entry name" value="OxRdtase_FMN_N"/>
</dbReference>
<dbReference type="PANTHER" id="PTHR43656:SF2">
    <property type="entry name" value="BINDING OXIDOREDUCTASE, PUTATIVE (AFU_ORTHOLOGUE AFUA_2G08260)-RELATED"/>
    <property type="match status" value="1"/>
</dbReference>
<evidence type="ECO:0000313" key="5">
    <source>
        <dbReference type="Proteomes" id="UP001597013"/>
    </source>
</evidence>
<gene>
    <name evidence="4" type="ORF">ACFQ1Q_11665</name>
</gene>
<dbReference type="InterPro" id="IPR051799">
    <property type="entry name" value="NADH_flavin_oxidoreductase"/>
</dbReference>
<proteinExistence type="predicted"/>
<sequence>MALPDAPLRFKNGAQMKNRFMLAPMTNTQSHEDGKLSDDEYNWLTMRAKGGFGLTMTCASHVQFIGKGFPGQLGIYDDAQIEGHQRLATGIKAHDSLAVVQLHHAGMRTPEELIRQQPVCPSPIEKHNARGLSLEEVYQLRDDFISAAVRAQKSGYDGAEVHGAHGYILTQFLSAEINKRNDQYGGSLENRARLLFEIVNGIRTACGKDFLLGVRLSPERFGMQLSEVKIVCEQLINEHDIDFLDISLWDVFKQPEEAQHQNKSLLQHFVDLDYKDVKWTVAGKINTGKDVFDVLNAGVDFVSIGRSAILHHNFPKKVMADSNFKPTETPVNKDYLYNEGLSDKFVTYMKHWPDFVK</sequence>
<accession>A0ABW3N895</accession>
<dbReference type="PANTHER" id="PTHR43656">
    <property type="entry name" value="BINDING OXIDOREDUCTASE, PUTATIVE (AFU_ORTHOLOGUE AFUA_2G08260)-RELATED"/>
    <property type="match status" value="1"/>
</dbReference>